<reference evidence="3" key="1">
    <citation type="journal article" date="2013" name="Science">
        <title>The Amborella genome and the evolution of flowering plants.</title>
        <authorList>
            <consortium name="Amborella Genome Project"/>
        </authorList>
    </citation>
    <scope>NUCLEOTIDE SEQUENCE [LARGE SCALE GENOMIC DNA]</scope>
</reference>
<feature type="compositionally biased region" description="Acidic residues" evidence="1">
    <location>
        <begin position="77"/>
        <end position="86"/>
    </location>
</feature>
<keyword evidence="3" id="KW-1185">Reference proteome</keyword>
<organism evidence="2 3">
    <name type="scientific">Amborella trichopoda</name>
    <dbReference type="NCBI Taxonomy" id="13333"/>
    <lineage>
        <taxon>Eukaryota</taxon>
        <taxon>Viridiplantae</taxon>
        <taxon>Streptophyta</taxon>
        <taxon>Embryophyta</taxon>
        <taxon>Tracheophyta</taxon>
        <taxon>Spermatophyta</taxon>
        <taxon>Magnoliopsida</taxon>
        <taxon>Amborellales</taxon>
        <taxon>Amborellaceae</taxon>
        <taxon>Amborella</taxon>
    </lineage>
</organism>
<feature type="compositionally biased region" description="Polar residues" evidence="1">
    <location>
        <begin position="659"/>
        <end position="674"/>
    </location>
</feature>
<dbReference type="PANTHER" id="PTHR36005">
    <property type="entry name" value="DNA LIGASE-LIKE PROTEIN"/>
    <property type="match status" value="1"/>
</dbReference>
<dbReference type="OMA" id="VDHDKRN"/>
<gene>
    <name evidence="2" type="ORF">AMTR_s00059p00114020</name>
</gene>
<feature type="region of interest" description="Disordered" evidence="1">
    <location>
        <begin position="544"/>
        <end position="563"/>
    </location>
</feature>
<feature type="compositionally biased region" description="Basic residues" evidence="1">
    <location>
        <begin position="19"/>
        <end position="28"/>
    </location>
</feature>
<feature type="region of interest" description="Disordered" evidence="1">
    <location>
        <begin position="575"/>
        <end position="690"/>
    </location>
</feature>
<evidence type="ECO:0000256" key="1">
    <source>
        <dbReference type="SAM" id="MobiDB-lite"/>
    </source>
</evidence>
<accession>U5D547</accession>
<name>U5D547_AMBTC</name>
<feature type="region of interest" description="Disordered" evidence="1">
    <location>
        <begin position="1"/>
        <end position="168"/>
    </location>
</feature>
<dbReference type="AlphaFoldDB" id="U5D547"/>
<feature type="region of interest" description="Disordered" evidence="1">
    <location>
        <begin position="349"/>
        <end position="427"/>
    </location>
</feature>
<sequence length="730" mass="81907">MGSDLEDLAQPSGTLSPVSRRKFKRLKRLPQLDSLTSKSPIASKTPDPITPPSLTDRNIADSPSKLSENTVFRESMESMDSDDPLEVSETARFAESMDPIGSHNPKKVNEPTGSGNSMDFMGSDTVFAGEDNISDKKKENNNKKKKLKDGNRGSKPSLRNQKRLEKERRAHLEQIHAESQRLLRETKDVSFKPVLAEKKPISSVLEKIRRRKLEVQRRLGVEIIDSEDRHNVACEDVGYKDSDNHNIDQQAATFNERHDDGKPIEIKNIQCHHNDVLLAGSSGPQTLEDQAENVLPNVASTLDFENVFRPPINDTQDLLCDSQHSIEENAAHLTSSPETAPASSLLPMNLMFDSAPPEDVFSDEENDKENIDPHPKKPANMDLCPKGDPLKAFMDVEAEEEDDSDHDRERYHDDEEEGEEDDENFDDLIATAAEEMPIDREMRDQLHQKWLEEQDAAATDNVLQKLKCGWKEKDLERERDLDQILGDEGYEGSDGYSADDMGLKKSSRKGLKKAKLMINEIFKDEEDAFVSSDDEEMEQRMVRQRLLEQTEQTTFLSPADDDGSREVFGLIKKLNIAPESKKRTRPAPSSFESWFSGGNSNSSSKSSFLGRASSNSLQSSHKQGSKTVRSFIFGRDDSNSRSGISASDVLESDQKENRPPTNASMKQSLSQLNHKNGHEKKNIKSDTTSGSSLFEILKRSSVPSVSSHENNETLHYFQAFKSVGKSANRK</sequence>
<dbReference type="OrthoDB" id="1919305at2759"/>
<feature type="compositionally biased region" description="Low complexity" evidence="1">
    <location>
        <begin position="589"/>
        <end position="608"/>
    </location>
</feature>
<evidence type="ECO:0008006" key="4">
    <source>
        <dbReference type="Google" id="ProtNLM"/>
    </source>
</evidence>
<dbReference type="HOGENOM" id="CLU_015689_1_0_1"/>
<evidence type="ECO:0000313" key="3">
    <source>
        <dbReference type="Proteomes" id="UP000017836"/>
    </source>
</evidence>
<dbReference type="eggNOG" id="ENOG502QW84">
    <property type="taxonomic scope" value="Eukaryota"/>
</dbReference>
<feature type="compositionally biased region" description="Basic and acidic residues" evidence="1">
    <location>
        <begin position="133"/>
        <end position="152"/>
    </location>
</feature>
<feature type="compositionally biased region" description="Acidic residues" evidence="1">
    <location>
        <begin position="414"/>
        <end position="426"/>
    </location>
</feature>
<dbReference type="Gramene" id="ERN17544">
    <property type="protein sequence ID" value="ERN17544"/>
    <property type="gene ID" value="AMTR_s00059p00114020"/>
</dbReference>
<protein>
    <recommendedName>
        <fullName evidence="4">DNA replication checkpoint mediator MRC1 domain-containing protein</fullName>
    </recommendedName>
</protein>
<dbReference type="PANTHER" id="PTHR36005:SF1">
    <property type="entry name" value="DNA LIGASE-LIKE PROTEIN"/>
    <property type="match status" value="1"/>
</dbReference>
<dbReference type="EMBL" id="KI392312">
    <property type="protein sequence ID" value="ERN17544.1"/>
    <property type="molecule type" value="Genomic_DNA"/>
</dbReference>
<feature type="compositionally biased region" description="Polar residues" evidence="1">
    <location>
        <begin position="612"/>
        <end position="628"/>
    </location>
</feature>
<dbReference type="Proteomes" id="UP000017836">
    <property type="component" value="Unassembled WGS sequence"/>
</dbReference>
<proteinExistence type="predicted"/>
<evidence type="ECO:0000313" key="2">
    <source>
        <dbReference type="EMBL" id="ERN17544.1"/>
    </source>
</evidence>
<feature type="compositionally biased region" description="Polar residues" evidence="1">
    <location>
        <begin position="33"/>
        <end position="42"/>
    </location>
</feature>
<dbReference type="STRING" id="13333.U5D547"/>